<proteinExistence type="predicted"/>
<organism evidence="2">
    <name type="scientific">uncultured marine virus</name>
    <dbReference type="NCBI Taxonomy" id="186617"/>
    <lineage>
        <taxon>Viruses</taxon>
        <taxon>environmental samples</taxon>
    </lineage>
</organism>
<evidence type="ECO:0000313" key="2">
    <source>
        <dbReference type="EMBL" id="AKH48853.1"/>
    </source>
</evidence>
<reference evidence="2" key="1">
    <citation type="journal article" date="2015" name="Front. Microbiol.">
        <title>Combining genomic sequencing methods to explore viral diversity and reveal potential virus-host interactions.</title>
        <authorList>
            <person name="Chow C.E."/>
            <person name="Winget D.M."/>
            <person name="White R.A.III."/>
            <person name="Hallam S.J."/>
            <person name="Suttle C.A."/>
        </authorList>
    </citation>
    <scope>NUCLEOTIDE SEQUENCE</scope>
    <source>
        <strain evidence="2">Oxic3_4</strain>
    </source>
</reference>
<evidence type="ECO:0000256" key="1">
    <source>
        <dbReference type="SAM" id="MobiDB-lite"/>
    </source>
</evidence>
<feature type="compositionally biased region" description="Basic and acidic residues" evidence="1">
    <location>
        <begin position="56"/>
        <end position="66"/>
    </location>
</feature>
<protein>
    <submittedName>
        <fullName evidence="2">Uncharacterized protein</fullName>
    </submittedName>
</protein>
<name>A0A0F7LB96_9VIRU</name>
<accession>A0A0F7LB96</accession>
<dbReference type="EMBL" id="KR029610">
    <property type="protein sequence ID" value="AKH48853.1"/>
    <property type="molecule type" value="Genomic_DNA"/>
</dbReference>
<feature type="region of interest" description="Disordered" evidence="1">
    <location>
        <begin position="56"/>
        <end position="79"/>
    </location>
</feature>
<sequence length="79" mass="8788">MNPIWSSSPWNIFLSFSRADLKSTGLNALHRSIGAAKSLMSSLEARKEVDLYKRNPKPSEFKRANEGPDDVVVGTLPEK</sequence>
<reference evidence="2" key="2">
    <citation type="submission" date="2015-03" db="EMBL/GenBank/DDBJ databases">
        <authorList>
            <person name="Chow C.-E.T."/>
            <person name="Winget D.M."/>
            <person name="White R.A.III."/>
            <person name="Hallam S.J."/>
            <person name="Suttle C.A."/>
        </authorList>
    </citation>
    <scope>NUCLEOTIDE SEQUENCE</scope>
    <source>
        <strain evidence="2">Oxic3_4</strain>
    </source>
</reference>